<accession>A0A2X2USR7</accession>
<organism evidence="1 2">
    <name type="scientific">Enterocloster clostridioformis</name>
    <dbReference type="NCBI Taxonomy" id="1531"/>
    <lineage>
        <taxon>Bacteria</taxon>
        <taxon>Bacillati</taxon>
        <taxon>Bacillota</taxon>
        <taxon>Clostridia</taxon>
        <taxon>Lachnospirales</taxon>
        <taxon>Lachnospiraceae</taxon>
        <taxon>Enterocloster</taxon>
    </lineage>
</organism>
<dbReference type="Proteomes" id="UP000251853">
    <property type="component" value="Unassembled WGS sequence"/>
</dbReference>
<name>A0A2X2USR7_9FIRM</name>
<proteinExistence type="predicted"/>
<evidence type="ECO:0000313" key="2">
    <source>
        <dbReference type="Proteomes" id="UP000251853"/>
    </source>
</evidence>
<keyword evidence="2" id="KW-1185">Reference proteome</keyword>
<sequence length="49" mass="5104">MGAVEVQGTFNAQAFFNALAAILSKKEQVNITVTVTEKGQPAEPVRAAG</sequence>
<protein>
    <submittedName>
        <fullName evidence="1">Uncharacterized protein</fullName>
    </submittedName>
</protein>
<gene>
    <name evidence="1" type="ORF">NCTC11224_03959</name>
</gene>
<dbReference type="EMBL" id="UAVW01000016">
    <property type="protein sequence ID" value="SQB14905.1"/>
    <property type="molecule type" value="Genomic_DNA"/>
</dbReference>
<dbReference type="RefSeq" id="WP_166433717.1">
    <property type="nucleotide sequence ID" value="NZ_JAIWZC010000001.1"/>
</dbReference>
<reference evidence="1 2" key="1">
    <citation type="submission" date="2018-06" db="EMBL/GenBank/DDBJ databases">
        <authorList>
            <consortium name="Pathogen Informatics"/>
            <person name="Doyle S."/>
        </authorList>
    </citation>
    <scope>NUCLEOTIDE SEQUENCE [LARGE SCALE GENOMIC DNA]</scope>
    <source>
        <strain evidence="1 2">NCTC11224</strain>
    </source>
</reference>
<evidence type="ECO:0000313" key="1">
    <source>
        <dbReference type="EMBL" id="SQB14905.1"/>
    </source>
</evidence>
<dbReference type="AlphaFoldDB" id="A0A2X2USR7"/>